<dbReference type="Gene3D" id="3.30.40.10">
    <property type="entry name" value="Zinc/RING finger domain, C3HC4 (zinc finger)"/>
    <property type="match status" value="1"/>
</dbReference>
<keyword evidence="1" id="KW-0479">Metal-binding</keyword>
<dbReference type="PROSITE" id="PS00518">
    <property type="entry name" value="ZF_RING_1"/>
    <property type="match status" value="1"/>
</dbReference>
<dbReference type="Gene3D" id="3.30.160.60">
    <property type="entry name" value="Classic Zinc Finger"/>
    <property type="match status" value="1"/>
</dbReference>
<dbReference type="PROSITE" id="PS50089">
    <property type="entry name" value="ZF_RING_2"/>
    <property type="match status" value="1"/>
</dbReference>
<keyword evidence="3" id="KW-0862">Zinc</keyword>
<keyword evidence="9" id="KW-1185">Reference proteome</keyword>
<dbReference type="AlphaFoldDB" id="A0AAV2JYB9"/>
<accession>A0AAV2JYB9</accession>
<dbReference type="InterPro" id="IPR013083">
    <property type="entry name" value="Znf_RING/FYVE/PHD"/>
</dbReference>
<dbReference type="EMBL" id="OZ035837">
    <property type="protein sequence ID" value="CAL1582778.1"/>
    <property type="molecule type" value="Genomic_DNA"/>
</dbReference>
<feature type="domain" description="B box-type" evidence="7">
    <location>
        <begin position="86"/>
        <end position="127"/>
    </location>
</feature>
<evidence type="ECO:0000256" key="3">
    <source>
        <dbReference type="ARBA" id="ARBA00022833"/>
    </source>
</evidence>
<evidence type="ECO:0000259" key="7">
    <source>
        <dbReference type="PROSITE" id="PS50119"/>
    </source>
</evidence>
<name>A0AAV2JYB9_KNICA</name>
<evidence type="ECO:0000256" key="2">
    <source>
        <dbReference type="ARBA" id="ARBA00022771"/>
    </source>
</evidence>
<dbReference type="Proteomes" id="UP001497482">
    <property type="component" value="Chromosome 15"/>
</dbReference>
<dbReference type="InterPro" id="IPR050143">
    <property type="entry name" value="TRIM/RBCC"/>
</dbReference>
<protein>
    <submittedName>
        <fullName evidence="8">Uncharacterized protein</fullName>
    </submittedName>
</protein>
<dbReference type="SUPFAM" id="SSF57850">
    <property type="entry name" value="RING/U-box"/>
    <property type="match status" value="1"/>
</dbReference>
<dbReference type="Gene3D" id="2.60.120.920">
    <property type="match status" value="1"/>
</dbReference>
<evidence type="ECO:0000256" key="4">
    <source>
        <dbReference type="PROSITE-ProRule" id="PRU00024"/>
    </source>
</evidence>
<evidence type="ECO:0000256" key="5">
    <source>
        <dbReference type="SAM" id="Coils"/>
    </source>
</evidence>
<dbReference type="SUPFAM" id="SSF57845">
    <property type="entry name" value="B-box zinc-binding domain"/>
    <property type="match status" value="1"/>
</dbReference>
<dbReference type="Pfam" id="PF00643">
    <property type="entry name" value="zf-B_box"/>
    <property type="match status" value="1"/>
</dbReference>
<dbReference type="SUPFAM" id="SSF49899">
    <property type="entry name" value="Concanavalin A-like lectins/glucanases"/>
    <property type="match status" value="1"/>
</dbReference>
<gene>
    <name evidence="8" type="ORF">KC01_LOCUS13328</name>
</gene>
<feature type="domain" description="RING-type" evidence="6">
    <location>
        <begin position="11"/>
        <end position="49"/>
    </location>
</feature>
<dbReference type="GO" id="GO:0008270">
    <property type="term" value="F:zinc ion binding"/>
    <property type="evidence" value="ECO:0007669"/>
    <property type="project" value="UniProtKB-KW"/>
</dbReference>
<evidence type="ECO:0000313" key="9">
    <source>
        <dbReference type="Proteomes" id="UP001497482"/>
    </source>
</evidence>
<dbReference type="SMART" id="SM00184">
    <property type="entry name" value="RING"/>
    <property type="match status" value="1"/>
</dbReference>
<proteinExistence type="predicted"/>
<sequence>MASCLSEELACSICLSLFTEPVVLLCGHSFCRECISKFLFNQPQCPTCRGPAQAQDLRSSHVLKTLVEKAKETTKQKLEYRLDKERAEFLCLEHDEKLKLFCITDQQLICVICRDSHKHDRHQFKPVSEASALVKTELQNLISKISTDTEALHTLVSRQEQLISKTKERSAELQTLVSSEFKKMYAFLRKKEKDLQDKVKNDEEEALQKMNQNLNNIQEAKAENKKITDTLTQILKMTDTEPLLKMWSEDGEAKAAKASFQPKNNKFRVEEPELHLGPYESHLQMFVWKEMIQVLPNSTQSTNTFTEQHYWEVYVGVQSDWELGLPDTYLKNGSGQFQVLASGRSTSLEVKTKPQKVGLYLNCLKKELSFYNADTMELMHTATFSSSLPVCVHFSLGKRRHNPLVIYKY</sequence>
<evidence type="ECO:0000256" key="1">
    <source>
        <dbReference type="ARBA" id="ARBA00022723"/>
    </source>
</evidence>
<dbReference type="InterPro" id="IPR013320">
    <property type="entry name" value="ConA-like_dom_sf"/>
</dbReference>
<dbReference type="InterPro" id="IPR001841">
    <property type="entry name" value="Znf_RING"/>
</dbReference>
<reference evidence="8 9" key="1">
    <citation type="submission" date="2024-04" db="EMBL/GenBank/DDBJ databases">
        <authorList>
            <person name="Waldvogel A.-M."/>
            <person name="Schoenle A."/>
        </authorList>
    </citation>
    <scope>NUCLEOTIDE SEQUENCE [LARGE SCALE GENOMIC DNA]</scope>
</reference>
<dbReference type="SMART" id="SM00504">
    <property type="entry name" value="Ubox"/>
    <property type="match status" value="1"/>
</dbReference>
<feature type="coiled-coil region" evidence="5">
    <location>
        <begin position="185"/>
        <end position="237"/>
    </location>
</feature>
<organism evidence="8 9">
    <name type="scientific">Knipowitschia caucasica</name>
    <name type="common">Caucasian dwarf goby</name>
    <name type="synonym">Pomatoschistus caucasicus</name>
    <dbReference type="NCBI Taxonomy" id="637954"/>
    <lineage>
        <taxon>Eukaryota</taxon>
        <taxon>Metazoa</taxon>
        <taxon>Chordata</taxon>
        <taxon>Craniata</taxon>
        <taxon>Vertebrata</taxon>
        <taxon>Euteleostomi</taxon>
        <taxon>Actinopterygii</taxon>
        <taxon>Neopterygii</taxon>
        <taxon>Teleostei</taxon>
        <taxon>Neoteleostei</taxon>
        <taxon>Acanthomorphata</taxon>
        <taxon>Gobiaria</taxon>
        <taxon>Gobiiformes</taxon>
        <taxon>Gobioidei</taxon>
        <taxon>Gobiidae</taxon>
        <taxon>Gobiinae</taxon>
        <taxon>Knipowitschia</taxon>
    </lineage>
</organism>
<dbReference type="CDD" id="cd19800">
    <property type="entry name" value="Bbox2_xNF7-like"/>
    <property type="match status" value="1"/>
</dbReference>
<evidence type="ECO:0000313" key="8">
    <source>
        <dbReference type="EMBL" id="CAL1582778.1"/>
    </source>
</evidence>
<keyword evidence="5" id="KW-0175">Coiled coil</keyword>
<dbReference type="GO" id="GO:0004842">
    <property type="term" value="F:ubiquitin-protein transferase activity"/>
    <property type="evidence" value="ECO:0007669"/>
    <property type="project" value="InterPro"/>
</dbReference>
<dbReference type="PROSITE" id="PS50119">
    <property type="entry name" value="ZF_BBOX"/>
    <property type="match status" value="1"/>
</dbReference>
<dbReference type="InterPro" id="IPR003613">
    <property type="entry name" value="Ubox_domain"/>
</dbReference>
<dbReference type="InterPro" id="IPR000315">
    <property type="entry name" value="Znf_B-box"/>
</dbReference>
<dbReference type="PANTHER" id="PTHR24103">
    <property type="entry name" value="E3 UBIQUITIN-PROTEIN LIGASE TRIM"/>
    <property type="match status" value="1"/>
</dbReference>
<dbReference type="InterPro" id="IPR017907">
    <property type="entry name" value="Znf_RING_CS"/>
</dbReference>
<dbReference type="Pfam" id="PF13923">
    <property type="entry name" value="zf-C3HC4_2"/>
    <property type="match status" value="1"/>
</dbReference>
<dbReference type="SMART" id="SM00336">
    <property type="entry name" value="BBOX"/>
    <property type="match status" value="1"/>
</dbReference>
<dbReference type="GO" id="GO:0016567">
    <property type="term" value="P:protein ubiquitination"/>
    <property type="evidence" value="ECO:0007669"/>
    <property type="project" value="InterPro"/>
</dbReference>
<keyword evidence="2 4" id="KW-0863">Zinc-finger</keyword>
<evidence type="ECO:0000259" key="6">
    <source>
        <dbReference type="PROSITE" id="PS50089"/>
    </source>
</evidence>
<dbReference type="InterPro" id="IPR043136">
    <property type="entry name" value="B30.2/SPRY_sf"/>
</dbReference>